<dbReference type="EMBL" id="JWZT01002036">
    <property type="protein sequence ID" value="KII70512.1"/>
    <property type="molecule type" value="Genomic_DNA"/>
</dbReference>
<name>A0A0C2N9C1_THEKT</name>
<comment type="caution">
    <text evidence="1">The sequence shown here is derived from an EMBL/GenBank/DDBJ whole genome shotgun (WGS) entry which is preliminary data.</text>
</comment>
<sequence>MNIINNIKLQYLKRFKKIENLPASHLCTAYLFHQLYFIPGIVSLTSSKTRHDPDYFDRLQFVDKIDDLTQYILPKTRQFTLPLQLVKKVAFYPNADFITSKTAPPIDLNNETLSPDSEDLDDDFAKGDAYFCKITSLVPANKEYLGLLDVSWVSEKKKESHKSIIILLLTKKR</sequence>
<reference evidence="1 2" key="1">
    <citation type="journal article" date="2014" name="Genome Biol. Evol.">
        <title>The genome of the myxosporean Thelohanellus kitauei shows adaptations to nutrient acquisition within its fish host.</title>
        <authorList>
            <person name="Yang Y."/>
            <person name="Xiong J."/>
            <person name="Zhou Z."/>
            <person name="Huo F."/>
            <person name="Miao W."/>
            <person name="Ran C."/>
            <person name="Liu Y."/>
            <person name="Zhang J."/>
            <person name="Feng J."/>
            <person name="Wang M."/>
            <person name="Wang M."/>
            <person name="Wang L."/>
            <person name="Yao B."/>
        </authorList>
    </citation>
    <scope>NUCLEOTIDE SEQUENCE [LARGE SCALE GENOMIC DNA]</scope>
    <source>
        <strain evidence="1">Wuqing</strain>
    </source>
</reference>
<dbReference type="Proteomes" id="UP000031668">
    <property type="component" value="Unassembled WGS sequence"/>
</dbReference>
<protein>
    <submittedName>
        <fullName evidence="1">Uncharacterized protein</fullName>
    </submittedName>
</protein>
<accession>A0A0C2N9C1</accession>
<keyword evidence="2" id="KW-1185">Reference proteome</keyword>
<dbReference type="AlphaFoldDB" id="A0A0C2N9C1"/>
<gene>
    <name evidence="1" type="ORF">RF11_14826</name>
</gene>
<evidence type="ECO:0000313" key="1">
    <source>
        <dbReference type="EMBL" id="KII70512.1"/>
    </source>
</evidence>
<evidence type="ECO:0000313" key="2">
    <source>
        <dbReference type="Proteomes" id="UP000031668"/>
    </source>
</evidence>
<organism evidence="1 2">
    <name type="scientific">Thelohanellus kitauei</name>
    <name type="common">Myxosporean</name>
    <dbReference type="NCBI Taxonomy" id="669202"/>
    <lineage>
        <taxon>Eukaryota</taxon>
        <taxon>Metazoa</taxon>
        <taxon>Cnidaria</taxon>
        <taxon>Myxozoa</taxon>
        <taxon>Myxosporea</taxon>
        <taxon>Bivalvulida</taxon>
        <taxon>Platysporina</taxon>
        <taxon>Myxobolidae</taxon>
        <taxon>Thelohanellus</taxon>
    </lineage>
</organism>
<proteinExistence type="predicted"/>